<organism evidence="1 2">
    <name type="scientific">Aspergillus melleus</name>
    <dbReference type="NCBI Taxonomy" id="138277"/>
    <lineage>
        <taxon>Eukaryota</taxon>
        <taxon>Fungi</taxon>
        <taxon>Dikarya</taxon>
        <taxon>Ascomycota</taxon>
        <taxon>Pezizomycotina</taxon>
        <taxon>Eurotiomycetes</taxon>
        <taxon>Eurotiomycetidae</taxon>
        <taxon>Eurotiales</taxon>
        <taxon>Aspergillaceae</taxon>
        <taxon>Aspergillus</taxon>
        <taxon>Aspergillus subgen. Circumdati</taxon>
    </lineage>
</organism>
<accession>A0ACC3ANT8</accession>
<protein>
    <submittedName>
        <fullName evidence="1">Uncharacterized protein</fullName>
    </submittedName>
</protein>
<reference evidence="1 2" key="1">
    <citation type="journal article" date="2023" name="ACS Omega">
        <title>Identification of the Neoaspergillic Acid Biosynthesis Gene Cluster by Establishing an In Vitro CRISPR-Ribonucleoprotein Genetic System in Aspergillus melleus.</title>
        <authorList>
            <person name="Yuan B."/>
            <person name="Grau M.F."/>
            <person name="Murata R.M."/>
            <person name="Torok T."/>
            <person name="Venkateswaran K."/>
            <person name="Stajich J.E."/>
            <person name="Wang C.C.C."/>
        </authorList>
    </citation>
    <scope>NUCLEOTIDE SEQUENCE [LARGE SCALE GENOMIC DNA]</scope>
    <source>
        <strain evidence="1 2">IMV 1140</strain>
    </source>
</reference>
<sequence length="357" mass="40455">MVGQLILGLLTVYCISLIFQFRNIRLAWKTRLPYICLPISEFNNLLYPLFDTDQVPRFVNNLLPRWLADIINNNVVNYRWAVKYRRAKELGPLLLKSALGAANSRSLSGNKVLGLYGPNLLTCEDTQWAHHRRHTATTFRESNNNLVCRIAVQQTLEMIAHWEKGYRTPSNKSKMIIPTARSGILKLTLNVLCGVGFGVSLPFQPESRQTATDDIAILFKDTDVPPVGFTFTFRAVIEYMNSRLNAVVLENMGIIQSQQKHDGLTDSEIIGNLHIFTIAGHETTTTTFRFAVVLLAMNPDVQDWLQDCVAEATKDQPSDPNKRNYSVMFPRLIAPLCVMLETLRLYPPVVTVTKWTT</sequence>
<proteinExistence type="predicted"/>
<name>A0ACC3ANT8_9EURO</name>
<gene>
    <name evidence="1" type="ORF">N8T08_001173</name>
</gene>
<keyword evidence="2" id="KW-1185">Reference proteome</keyword>
<dbReference type="EMBL" id="JAOPJF010000113">
    <property type="protein sequence ID" value="KAK1139243.1"/>
    <property type="molecule type" value="Genomic_DNA"/>
</dbReference>
<comment type="caution">
    <text evidence="1">The sequence shown here is derived from an EMBL/GenBank/DDBJ whole genome shotgun (WGS) entry which is preliminary data.</text>
</comment>
<dbReference type="Proteomes" id="UP001177260">
    <property type="component" value="Unassembled WGS sequence"/>
</dbReference>
<evidence type="ECO:0000313" key="1">
    <source>
        <dbReference type="EMBL" id="KAK1139243.1"/>
    </source>
</evidence>
<evidence type="ECO:0000313" key="2">
    <source>
        <dbReference type="Proteomes" id="UP001177260"/>
    </source>
</evidence>